<reference evidence="1" key="1">
    <citation type="submission" date="2017-07" db="EMBL/GenBank/DDBJ databases">
        <authorList>
            <person name="Mikheyev A."/>
            <person name="Grau M."/>
        </authorList>
    </citation>
    <scope>NUCLEOTIDE SEQUENCE</scope>
    <source>
        <tissue evidence="1">Venom_gland</tissue>
    </source>
</reference>
<name>A0A2D4GQT4_MICCO</name>
<dbReference type="AlphaFoldDB" id="A0A2D4GQT4"/>
<proteinExistence type="predicted"/>
<organism evidence="1">
    <name type="scientific">Micrurus corallinus</name>
    <name type="common">Brazilian coral snake</name>
    <dbReference type="NCBI Taxonomy" id="54390"/>
    <lineage>
        <taxon>Eukaryota</taxon>
        <taxon>Metazoa</taxon>
        <taxon>Chordata</taxon>
        <taxon>Craniata</taxon>
        <taxon>Vertebrata</taxon>
        <taxon>Euteleostomi</taxon>
        <taxon>Lepidosauria</taxon>
        <taxon>Squamata</taxon>
        <taxon>Bifurcata</taxon>
        <taxon>Unidentata</taxon>
        <taxon>Episquamata</taxon>
        <taxon>Toxicofera</taxon>
        <taxon>Serpentes</taxon>
        <taxon>Colubroidea</taxon>
        <taxon>Elapidae</taxon>
        <taxon>Elapinae</taxon>
        <taxon>Micrurus</taxon>
    </lineage>
</organism>
<reference evidence="1" key="2">
    <citation type="submission" date="2017-11" db="EMBL/GenBank/DDBJ databases">
        <title>Coralsnake Venomics: Analyses of Venom Gland Transcriptomes and Proteomes of Six Brazilian Taxa.</title>
        <authorList>
            <person name="Aird S.D."/>
            <person name="Jorge da Silva N."/>
            <person name="Qiu L."/>
            <person name="Villar-Briones A."/>
            <person name="Aparecida-Saddi V."/>
            <person name="Campos-Telles M.P."/>
            <person name="Grau M."/>
            <person name="Mikheyev A.S."/>
        </authorList>
    </citation>
    <scope>NUCLEOTIDE SEQUENCE</scope>
    <source>
        <tissue evidence="1">Venom_gland</tissue>
    </source>
</reference>
<protein>
    <submittedName>
        <fullName evidence="1">Uncharacterized protein</fullName>
    </submittedName>
</protein>
<accession>A0A2D4GQT4</accession>
<sequence length="137" mass="15757">MRFYFTKQMQEEKVTKQDGGSLVRQKTIFTQNNQGWWHHEKELRSALAGSCKGLFWCPTDMRAAFLFGLAFALSTQEDNNSQKTQNACKDQTTNAERLPVINKGVVFIFRVTCLQNREPNQQTKEDIHGDGFHLGIE</sequence>
<dbReference type="EMBL" id="IACJ01147544">
    <property type="protein sequence ID" value="LAA62108.1"/>
    <property type="molecule type" value="Transcribed_RNA"/>
</dbReference>
<dbReference type="EMBL" id="IACJ01147543">
    <property type="protein sequence ID" value="LAA62106.1"/>
    <property type="molecule type" value="Transcribed_RNA"/>
</dbReference>
<evidence type="ECO:0000313" key="1">
    <source>
        <dbReference type="EMBL" id="LAA62108.1"/>
    </source>
</evidence>